<gene>
    <name evidence="1" type="ORF">GLP15_67</name>
</gene>
<dbReference type="AlphaFoldDB" id="E1F8E6"/>
<dbReference type="EMBL" id="ACVC01000234">
    <property type="protein sequence ID" value="EFO61248.1"/>
    <property type="molecule type" value="Genomic_DNA"/>
</dbReference>
<dbReference type="VEuPathDB" id="GiardiaDB:GLP15_67"/>
<accession>E1F8E6</accession>
<reference evidence="1 2" key="1">
    <citation type="journal article" date="2010" name="BMC Genomics">
        <title>Genome analysis and comparative genomics of a Giardia intestinalis assemblage E isolate.</title>
        <authorList>
            <person name="Jerlstrom-Hultqvist J."/>
            <person name="Franzen O."/>
            <person name="Ankarklev J."/>
            <person name="Xu F."/>
            <person name="Nohynkova E."/>
            <person name="Andersson J.O."/>
            <person name="Svard S.G."/>
            <person name="Andersson B."/>
        </authorList>
    </citation>
    <scope>NUCLEOTIDE SEQUENCE [LARGE SCALE GENOMIC DNA]</scope>
    <source>
        <strain evidence="1 2">P15</strain>
    </source>
</reference>
<evidence type="ECO:0000313" key="1">
    <source>
        <dbReference type="EMBL" id="EFO61248.1"/>
    </source>
</evidence>
<comment type="caution">
    <text evidence="1">The sequence shown here is derived from an EMBL/GenBank/DDBJ whole genome shotgun (WGS) entry which is preliminary data.</text>
</comment>
<sequence>MATYHFQTKGMFSNYCKMMTTSSNESQLLTSLASQYDRCPSHEQYRQRRGPIPR</sequence>
<name>E1F8E6_GIAIA</name>
<evidence type="ECO:0000313" key="2">
    <source>
        <dbReference type="Proteomes" id="UP000008974"/>
    </source>
</evidence>
<proteinExistence type="predicted"/>
<protein>
    <submittedName>
        <fullName evidence="1">Uncharacterized protein</fullName>
    </submittedName>
</protein>
<organism evidence="1 2">
    <name type="scientific">Giardia intestinalis (strain P15)</name>
    <name type="common">Giardia lamblia</name>
    <dbReference type="NCBI Taxonomy" id="658858"/>
    <lineage>
        <taxon>Eukaryota</taxon>
        <taxon>Metamonada</taxon>
        <taxon>Diplomonadida</taxon>
        <taxon>Hexamitidae</taxon>
        <taxon>Giardiinae</taxon>
        <taxon>Giardia</taxon>
    </lineage>
</organism>
<dbReference type="Proteomes" id="UP000008974">
    <property type="component" value="Unassembled WGS sequence"/>
</dbReference>